<comment type="caution">
    <text evidence="3">The sequence shown here is derived from an EMBL/GenBank/DDBJ whole genome shotgun (WGS) entry which is preliminary data.</text>
</comment>
<feature type="region of interest" description="Disordered" evidence="2">
    <location>
        <begin position="694"/>
        <end position="795"/>
    </location>
</feature>
<organism evidence="3 4">
    <name type="scientific">Marasmius crinis-equi</name>
    <dbReference type="NCBI Taxonomy" id="585013"/>
    <lineage>
        <taxon>Eukaryota</taxon>
        <taxon>Fungi</taxon>
        <taxon>Dikarya</taxon>
        <taxon>Basidiomycota</taxon>
        <taxon>Agaricomycotina</taxon>
        <taxon>Agaricomycetes</taxon>
        <taxon>Agaricomycetidae</taxon>
        <taxon>Agaricales</taxon>
        <taxon>Marasmiineae</taxon>
        <taxon>Marasmiaceae</taxon>
        <taxon>Marasmius</taxon>
    </lineage>
</organism>
<keyword evidence="1" id="KW-0175">Coiled coil</keyword>
<evidence type="ECO:0000256" key="1">
    <source>
        <dbReference type="SAM" id="Coils"/>
    </source>
</evidence>
<feature type="compositionally biased region" description="Basic and acidic residues" evidence="2">
    <location>
        <begin position="739"/>
        <end position="751"/>
    </location>
</feature>
<proteinExistence type="predicted"/>
<keyword evidence="4" id="KW-1185">Reference proteome</keyword>
<name>A0ABR3EZQ6_9AGAR</name>
<dbReference type="Proteomes" id="UP001465976">
    <property type="component" value="Unassembled WGS sequence"/>
</dbReference>
<protein>
    <submittedName>
        <fullName evidence="3">Uncharacterized protein</fullName>
    </submittedName>
</protein>
<sequence length="795" mass="88589">MPLDGVSPSVGELFETITTKIEEFKNTENNLRSLRESLEEELAKLKNQVLPLEETESPPNMGLSDLFDGLPLQHGRSNALEEATAKELRSVTSQEFQTRFKAKNAERVAQREQGSAFHFHASVVSDLYLFICTLGGNEINGITLAIYFVLGSLDSMVGFIIHEAQFTATSKSNFGEVFQASLKKINEARHSGSPQPPSRLTEYFSFAAPASRGLHPLSTQLQQIVHSTDPEVLVNRYSRLLHDVKSKDRVLHCLLESSSETGDSSAAIVFRQRGTLTTQVVCKLYQQTSEALSIIRHGPDFAWKDVKSNLDSGAGPVTDLPDIIREGLFSRKRSSKWRINIALSKGVTSGGRYILLDPYHLKHLAAARDCFIFIDDPGVKDDLTPSLIKKLTTKLDTVYERANLYAAKKVSSSSLEALLIPIVRDAFCLESLIMDNDYVEKRSLNEIITIETDTGSDDDEPQHHLEREVDLMEGTTKKSREKEPKDSGEDFGEGDQFSVLSNQTFFTYVLYDGPDRQHKRSPVHLTPRPDIVVCHVDGLPIMLFEICSNCNETDHPRLLVEAAGLNRLANVKGITLGNTSIVPTFAFYLSGLMDVYAHTLWSEHDLYGTNTNKTIEVHRHTRVFHLASRRREDDSKSEGTLPSEAVKLVKFLDDLREFLTPFYDEEKRGKLADAFREAKDFSKLLRLAKDSISSSRVAAARQGGSASRSTTSPAPQLTRRSRSQPFVSQATITEEDGEDSHRYALSEKAEESSDNDETDSDHEPHQAKNESGSAKSKVESGDGSVKSDRAKKSEK</sequence>
<feature type="region of interest" description="Disordered" evidence="2">
    <location>
        <begin position="467"/>
        <end position="495"/>
    </location>
</feature>
<feature type="compositionally biased region" description="Polar residues" evidence="2">
    <location>
        <begin position="723"/>
        <end position="732"/>
    </location>
</feature>
<feature type="compositionally biased region" description="Basic and acidic residues" evidence="2">
    <location>
        <begin position="776"/>
        <end position="795"/>
    </location>
</feature>
<feature type="compositionally biased region" description="Basic and acidic residues" evidence="2">
    <location>
        <begin position="467"/>
        <end position="488"/>
    </location>
</feature>
<feature type="coiled-coil region" evidence="1">
    <location>
        <begin position="17"/>
        <end position="55"/>
    </location>
</feature>
<accession>A0ABR3EZQ6</accession>
<dbReference type="EMBL" id="JBAHYK010001344">
    <property type="protein sequence ID" value="KAL0568421.1"/>
    <property type="molecule type" value="Genomic_DNA"/>
</dbReference>
<reference evidence="3 4" key="1">
    <citation type="submission" date="2024-02" db="EMBL/GenBank/DDBJ databases">
        <title>A draft genome for the cacao thread blight pathogen Marasmius crinis-equi.</title>
        <authorList>
            <person name="Cohen S.P."/>
            <person name="Baruah I.K."/>
            <person name="Amoako-Attah I."/>
            <person name="Bukari Y."/>
            <person name="Meinhardt L.W."/>
            <person name="Bailey B.A."/>
        </authorList>
    </citation>
    <scope>NUCLEOTIDE SEQUENCE [LARGE SCALE GENOMIC DNA]</scope>
    <source>
        <strain evidence="3 4">GH-76</strain>
    </source>
</reference>
<gene>
    <name evidence="3" type="ORF">V5O48_013565</name>
</gene>
<evidence type="ECO:0000313" key="3">
    <source>
        <dbReference type="EMBL" id="KAL0568421.1"/>
    </source>
</evidence>
<evidence type="ECO:0000313" key="4">
    <source>
        <dbReference type="Proteomes" id="UP001465976"/>
    </source>
</evidence>
<feature type="compositionally biased region" description="Low complexity" evidence="2">
    <location>
        <begin position="694"/>
        <end position="709"/>
    </location>
</feature>
<evidence type="ECO:0000256" key="2">
    <source>
        <dbReference type="SAM" id="MobiDB-lite"/>
    </source>
</evidence>